<keyword evidence="2" id="KW-1185">Reference proteome</keyword>
<comment type="caution">
    <text evidence="1">The sequence shown here is derived from an EMBL/GenBank/DDBJ whole genome shotgun (WGS) entry which is preliminary data.</text>
</comment>
<protein>
    <submittedName>
        <fullName evidence="1">Uncharacterized protein</fullName>
    </submittedName>
</protein>
<accession>A0AAV4XQP5</accession>
<dbReference type="AlphaFoldDB" id="A0AAV4XQP5"/>
<evidence type="ECO:0000313" key="2">
    <source>
        <dbReference type="Proteomes" id="UP001054945"/>
    </source>
</evidence>
<organism evidence="1 2">
    <name type="scientific">Caerostris extrusa</name>
    <name type="common">Bark spider</name>
    <name type="synonym">Caerostris bankana</name>
    <dbReference type="NCBI Taxonomy" id="172846"/>
    <lineage>
        <taxon>Eukaryota</taxon>
        <taxon>Metazoa</taxon>
        <taxon>Ecdysozoa</taxon>
        <taxon>Arthropoda</taxon>
        <taxon>Chelicerata</taxon>
        <taxon>Arachnida</taxon>
        <taxon>Araneae</taxon>
        <taxon>Araneomorphae</taxon>
        <taxon>Entelegynae</taxon>
        <taxon>Araneoidea</taxon>
        <taxon>Araneidae</taxon>
        <taxon>Caerostris</taxon>
    </lineage>
</organism>
<dbReference type="EMBL" id="BPLR01000691">
    <property type="protein sequence ID" value="GIY96698.1"/>
    <property type="molecule type" value="Genomic_DNA"/>
</dbReference>
<sequence length="75" mass="9241">MEFRTNLIWNLIFLKEQVFMINQEQIFVNCVSRRSFIPEYYRKGIEYSNPINYTALGLEFLYRHPGYQDDYQVYL</sequence>
<proteinExistence type="predicted"/>
<name>A0AAV4XQP5_CAEEX</name>
<gene>
    <name evidence="1" type="ORF">CEXT_301351</name>
</gene>
<reference evidence="1 2" key="1">
    <citation type="submission" date="2021-06" db="EMBL/GenBank/DDBJ databases">
        <title>Caerostris extrusa draft genome.</title>
        <authorList>
            <person name="Kono N."/>
            <person name="Arakawa K."/>
        </authorList>
    </citation>
    <scope>NUCLEOTIDE SEQUENCE [LARGE SCALE GENOMIC DNA]</scope>
</reference>
<dbReference type="Proteomes" id="UP001054945">
    <property type="component" value="Unassembled WGS sequence"/>
</dbReference>
<evidence type="ECO:0000313" key="1">
    <source>
        <dbReference type="EMBL" id="GIY96698.1"/>
    </source>
</evidence>